<evidence type="ECO:0000313" key="3">
    <source>
        <dbReference type="EMBL" id="KAF4360772.1"/>
    </source>
</evidence>
<feature type="region of interest" description="Disordered" evidence="1">
    <location>
        <begin position="318"/>
        <end position="372"/>
    </location>
</feature>
<dbReference type="AlphaFoldDB" id="A0A7J6EQS5"/>
<name>A0A7J6EQS5_CANSA</name>
<dbReference type="PANTHER" id="PTHR34189:SF13">
    <property type="entry name" value="TRANSMEMBRANE PROTEIN"/>
    <property type="match status" value="1"/>
</dbReference>
<proteinExistence type="predicted"/>
<gene>
    <name evidence="3" type="ORF">F8388_015095</name>
</gene>
<sequence length="372" mass="40937">MIGFDDQRDSLGYAKDLFPQVNGSLQASNFDSSLRILNGVENPSDIITMVMKIEEEEEEWSKGWKQYKSNNMRTTSDPNATHATLNANATARNKTRVGDDNVVFPQFTAPQILFQGSATSCPLLGFALGSLEDLVTSEIFFKGRLKEALFKIAMQRSSSRASRLSSSENLITSYTTTTYGDTTFDDPESEPQQCLPTYDPLSQAAMREQSRIKSAHNAIHLIPLLLIFCAIVLWIFSYPEQTIGLSHCRANPTRLARMVRGNTRGHLSFPYELRAFSTDCVDPDLIALASFLDRTTASSSAQQAPCPRLGVIGCHASPTSTTPPEEAGGLMVGHNHRSTRDKSRPGDGRLKQTNQYTLVGETGTHPARSPLP</sequence>
<feature type="transmembrane region" description="Helical" evidence="2">
    <location>
        <begin position="217"/>
        <end position="236"/>
    </location>
</feature>
<comment type="caution">
    <text evidence="3">The sequence shown here is derived from an EMBL/GenBank/DDBJ whole genome shotgun (WGS) entry which is preliminary data.</text>
</comment>
<organism evidence="3 4">
    <name type="scientific">Cannabis sativa</name>
    <name type="common">Hemp</name>
    <name type="synonym">Marijuana</name>
    <dbReference type="NCBI Taxonomy" id="3483"/>
    <lineage>
        <taxon>Eukaryota</taxon>
        <taxon>Viridiplantae</taxon>
        <taxon>Streptophyta</taxon>
        <taxon>Embryophyta</taxon>
        <taxon>Tracheophyta</taxon>
        <taxon>Spermatophyta</taxon>
        <taxon>Magnoliopsida</taxon>
        <taxon>eudicotyledons</taxon>
        <taxon>Gunneridae</taxon>
        <taxon>Pentapetalae</taxon>
        <taxon>rosids</taxon>
        <taxon>fabids</taxon>
        <taxon>Rosales</taxon>
        <taxon>Cannabaceae</taxon>
        <taxon>Cannabis</taxon>
    </lineage>
</organism>
<accession>A0A7J6EQS5</accession>
<dbReference type="PANTHER" id="PTHR34189">
    <property type="entry name" value="TRANSMEMBRANE PROTEIN"/>
    <property type="match status" value="1"/>
</dbReference>
<keyword evidence="2" id="KW-1133">Transmembrane helix</keyword>
<keyword evidence="2" id="KW-0812">Transmembrane</keyword>
<keyword evidence="2" id="KW-0472">Membrane</keyword>
<dbReference type="EMBL" id="JAATIP010000198">
    <property type="protein sequence ID" value="KAF4360772.1"/>
    <property type="molecule type" value="Genomic_DNA"/>
</dbReference>
<protein>
    <submittedName>
        <fullName evidence="3">Uncharacterized protein</fullName>
    </submittedName>
</protein>
<evidence type="ECO:0000313" key="4">
    <source>
        <dbReference type="Proteomes" id="UP000525078"/>
    </source>
</evidence>
<reference evidence="3 4" key="1">
    <citation type="journal article" date="2020" name="bioRxiv">
        <title>Sequence and annotation of 42 cannabis genomes reveals extensive copy number variation in cannabinoid synthesis and pathogen resistance genes.</title>
        <authorList>
            <person name="Mckernan K.J."/>
            <person name="Helbert Y."/>
            <person name="Kane L.T."/>
            <person name="Ebling H."/>
            <person name="Zhang L."/>
            <person name="Liu B."/>
            <person name="Eaton Z."/>
            <person name="Mclaughlin S."/>
            <person name="Kingan S."/>
            <person name="Baybayan P."/>
            <person name="Concepcion G."/>
            <person name="Jordan M."/>
            <person name="Riva A."/>
            <person name="Barbazuk W."/>
            <person name="Harkins T."/>
        </authorList>
    </citation>
    <scope>NUCLEOTIDE SEQUENCE [LARGE SCALE GENOMIC DNA]</scope>
    <source>
        <strain evidence="4">cv. Jamaican Lion 4</strain>
        <tissue evidence="3">Leaf</tissue>
    </source>
</reference>
<feature type="compositionally biased region" description="Basic and acidic residues" evidence="1">
    <location>
        <begin position="338"/>
        <end position="350"/>
    </location>
</feature>
<evidence type="ECO:0000256" key="1">
    <source>
        <dbReference type="SAM" id="MobiDB-lite"/>
    </source>
</evidence>
<evidence type="ECO:0000256" key="2">
    <source>
        <dbReference type="SAM" id="Phobius"/>
    </source>
</evidence>
<dbReference type="Proteomes" id="UP000525078">
    <property type="component" value="Unassembled WGS sequence"/>
</dbReference>